<dbReference type="PANTHER" id="PTHR31400">
    <property type="entry name" value="GUANYLYL CYCLASE DOMAIN CONTAINING PROTEIN 1 GUCD1"/>
    <property type="match status" value="1"/>
</dbReference>
<dbReference type="RefSeq" id="XP_060959400.1">
    <property type="nucleotide sequence ID" value="XM_061103417.1"/>
</dbReference>
<evidence type="ECO:0008006" key="3">
    <source>
        <dbReference type="Google" id="ProtNLM"/>
    </source>
</evidence>
<protein>
    <recommendedName>
        <fullName evidence="3">Guanylyl cyclase</fullName>
    </recommendedName>
</protein>
<reference evidence="1" key="1">
    <citation type="submission" date="2018-11" db="EMBL/GenBank/DDBJ databases">
        <authorList>
            <person name="Grassa J C."/>
        </authorList>
    </citation>
    <scope>NUCLEOTIDE SEQUENCE [LARGE SCALE GENOMIC DNA]</scope>
</reference>
<dbReference type="EMBL" id="UZAU01000114">
    <property type="status" value="NOT_ANNOTATED_CDS"/>
    <property type="molecule type" value="Genomic_DNA"/>
</dbReference>
<sequence length="290" mass="33017">MWPLYILFNKNLKAEEEAALSKRERSSFLESYPHEKLSTNGKCSVSVLPSSYIVDVPHVNQLYSWDCGLACVLMVFRTFSINVHSIESLAELCCTTSIWTVDLAYLLQKFSVSFSYYTVTFGANPNYSVETFYKEQLPNDLIRVDMLFKKSLEAGINIQCRSLSIEEISLLILSGEYIAIALVDQYKLSRSWLKDVFISDISDINSGYTGHYVIICGYDTETDEFEIRDPASSRKHIKISSDCLEEARKSFGTDEDLLLISLDEIDRKRIRISPSLQLSPHVKVGSFCQI</sequence>
<evidence type="ECO:0000313" key="2">
    <source>
        <dbReference type="Proteomes" id="UP000596661"/>
    </source>
</evidence>
<dbReference type="OMA" id="VQDIQKH"/>
<accession>A0A803R0G0</accession>
<reference evidence="1" key="2">
    <citation type="submission" date="2021-03" db="UniProtKB">
        <authorList>
            <consortium name="EnsemblPlants"/>
        </authorList>
    </citation>
    <scope>IDENTIFICATION</scope>
</reference>
<dbReference type="Proteomes" id="UP000596661">
    <property type="component" value="Chromosome 2"/>
</dbReference>
<evidence type="ECO:0000313" key="1">
    <source>
        <dbReference type="EnsemblPlants" id="cds.novel_model_358_5bd9a17a"/>
    </source>
</evidence>
<dbReference type="EnsemblPlants" id="novel_model_358_5bd9a17a">
    <property type="protein sequence ID" value="cds.novel_model_358_5bd9a17a"/>
    <property type="gene ID" value="novel_gene_205_5bd9a17a"/>
</dbReference>
<gene>
    <name evidence="1" type="primary">LOC115707175</name>
</gene>
<proteinExistence type="predicted"/>
<dbReference type="GO" id="GO:0004383">
    <property type="term" value="F:guanylate cyclase activity"/>
    <property type="evidence" value="ECO:0007669"/>
    <property type="project" value="EnsemblPlants"/>
</dbReference>
<organism evidence="1 2">
    <name type="scientific">Cannabis sativa</name>
    <name type="common">Hemp</name>
    <name type="synonym">Marijuana</name>
    <dbReference type="NCBI Taxonomy" id="3483"/>
    <lineage>
        <taxon>Eukaryota</taxon>
        <taxon>Viridiplantae</taxon>
        <taxon>Streptophyta</taxon>
        <taxon>Embryophyta</taxon>
        <taxon>Tracheophyta</taxon>
        <taxon>Spermatophyta</taxon>
        <taxon>Magnoliopsida</taxon>
        <taxon>eudicotyledons</taxon>
        <taxon>Gunneridae</taxon>
        <taxon>Pentapetalae</taxon>
        <taxon>rosids</taxon>
        <taxon>fabids</taxon>
        <taxon>Rosales</taxon>
        <taxon>Cannabaceae</taxon>
        <taxon>Cannabis</taxon>
    </lineage>
</organism>
<dbReference type="OrthoDB" id="206796at2759"/>
<name>A0A803R0G0_CANSA</name>
<dbReference type="AlphaFoldDB" id="A0A803R0G0"/>
<dbReference type="Gramene" id="novel_model_358_5bd9a17a">
    <property type="protein sequence ID" value="cds.novel_model_358_5bd9a17a"/>
    <property type="gene ID" value="novel_gene_205_5bd9a17a"/>
</dbReference>
<dbReference type="Pfam" id="PF09778">
    <property type="entry name" value="Guanylate_cyc_2"/>
    <property type="match status" value="1"/>
</dbReference>
<dbReference type="GeneID" id="115707175"/>
<dbReference type="InterPro" id="IPR018616">
    <property type="entry name" value="GUCD1"/>
</dbReference>
<dbReference type="PANTHER" id="PTHR31400:SF1">
    <property type="entry name" value="PROTEIN GUCD1"/>
    <property type="match status" value="1"/>
</dbReference>
<dbReference type="KEGG" id="csav:115707175"/>
<dbReference type="RefSeq" id="XP_060959405.1">
    <property type="nucleotide sequence ID" value="XM_061103422.1"/>
</dbReference>
<keyword evidence="2" id="KW-1185">Reference proteome</keyword>
<dbReference type="Gene3D" id="3.90.70.10">
    <property type="entry name" value="Cysteine proteinases"/>
    <property type="match status" value="1"/>
</dbReference>